<dbReference type="EMBL" id="HBHX01058738">
    <property type="protein sequence ID" value="CAE0138783.1"/>
    <property type="molecule type" value="Transcribed_RNA"/>
</dbReference>
<organism evidence="1">
    <name type="scientific">Haptolina ericina</name>
    <dbReference type="NCBI Taxonomy" id="156174"/>
    <lineage>
        <taxon>Eukaryota</taxon>
        <taxon>Haptista</taxon>
        <taxon>Haptophyta</taxon>
        <taxon>Prymnesiophyceae</taxon>
        <taxon>Prymnesiales</taxon>
        <taxon>Prymnesiaceae</taxon>
        <taxon>Haptolina</taxon>
    </lineage>
</organism>
<reference evidence="1" key="1">
    <citation type="submission" date="2021-01" db="EMBL/GenBank/DDBJ databases">
        <authorList>
            <person name="Corre E."/>
            <person name="Pelletier E."/>
            <person name="Niang G."/>
            <person name="Scheremetjew M."/>
            <person name="Finn R."/>
            <person name="Kale V."/>
            <person name="Holt S."/>
            <person name="Cochrane G."/>
            <person name="Meng A."/>
            <person name="Brown T."/>
            <person name="Cohen L."/>
        </authorList>
    </citation>
    <scope>NUCLEOTIDE SEQUENCE</scope>
    <source>
        <strain evidence="1">CCMP281</strain>
    </source>
</reference>
<name>A0A7S3FBG7_9EUKA</name>
<proteinExistence type="predicted"/>
<sequence length="229" mass="26074">MAGYTHWAHVDSDQLVGNLRGLIERLGPIDISTSYGHARVEARYRDGIFTSGPFTVYRNSDEVTMLWNASGVERVLNCKAVCIFEEWFKAGISTRCCGATITMSQIVNDAMRGMSISTAALPPGRSIWDGGAGFWRTPHIRNMAWERDNHLDPHERLCTWKLNGSVPRLEWSANTSSRGREAWFCHFQYLKHRPLWRVNTTRSLRSYCSLESAPPLQMYVTRKALVMTS</sequence>
<dbReference type="InterPro" id="IPR046733">
    <property type="entry name" value="DUF6625"/>
</dbReference>
<gene>
    <name evidence="1" type="ORF">HERI1096_LOCUS32422</name>
</gene>
<protein>
    <submittedName>
        <fullName evidence="1">Uncharacterized protein</fullName>
    </submittedName>
</protein>
<dbReference type="AlphaFoldDB" id="A0A7S3FBG7"/>
<evidence type="ECO:0000313" key="1">
    <source>
        <dbReference type="EMBL" id="CAE0138783.1"/>
    </source>
</evidence>
<dbReference type="Pfam" id="PF20330">
    <property type="entry name" value="DUF6625"/>
    <property type="match status" value="1"/>
</dbReference>
<accession>A0A7S3FBG7</accession>